<protein>
    <submittedName>
        <fullName evidence="2">Uncharacterized protein</fullName>
    </submittedName>
</protein>
<evidence type="ECO:0000313" key="3">
    <source>
        <dbReference type="Proteomes" id="UP001604277"/>
    </source>
</evidence>
<keyword evidence="3" id="KW-1185">Reference proteome</keyword>
<evidence type="ECO:0000313" key="2">
    <source>
        <dbReference type="EMBL" id="KAL2501650.1"/>
    </source>
</evidence>
<accession>A0ABD1SLP3</accession>
<proteinExistence type="predicted"/>
<evidence type="ECO:0000256" key="1">
    <source>
        <dbReference type="SAM" id="MobiDB-lite"/>
    </source>
</evidence>
<dbReference type="EMBL" id="JBFOLJ010000010">
    <property type="protein sequence ID" value="KAL2501650.1"/>
    <property type="molecule type" value="Genomic_DNA"/>
</dbReference>
<name>A0ABD1SLP3_9LAMI</name>
<feature type="region of interest" description="Disordered" evidence="1">
    <location>
        <begin position="88"/>
        <end position="114"/>
    </location>
</feature>
<sequence length="317" mass="35390">MTGFYFSSVLKIKIRRGRVVDSILHLPPVLRAACVLEIAVPEAMVSISLTVLLASEITAKRLLFCSLQDLYQAREKLVVDSKRETAVPRKGMEDAEDSRRARRGREDPSSGVEDRVLHDRGVSRTFIPTPGKFEYISIGSRQDELDPTILEKYLALTTIAAASVHKSWTSAFAKTTDNTELMELLKLVEIYTSRSHVLNCELYKVLVMKFDNLRSTVGGGKDIDALRLENKDLWEQLAIFEDARARAIYDITKAGTIQRACIQAQRKAESQLRACQNMIYAKDKELTKALTELSKVKDLLANLGVPGYANPKGPTGT</sequence>
<gene>
    <name evidence="2" type="ORF">Fot_35498</name>
</gene>
<dbReference type="Proteomes" id="UP001604277">
    <property type="component" value="Unassembled WGS sequence"/>
</dbReference>
<dbReference type="AlphaFoldDB" id="A0ABD1SLP3"/>
<organism evidence="2 3">
    <name type="scientific">Forsythia ovata</name>
    <dbReference type="NCBI Taxonomy" id="205694"/>
    <lineage>
        <taxon>Eukaryota</taxon>
        <taxon>Viridiplantae</taxon>
        <taxon>Streptophyta</taxon>
        <taxon>Embryophyta</taxon>
        <taxon>Tracheophyta</taxon>
        <taxon>Spermatophyta</taxon>
        <taxon>Magnoliopsida</taxon>
        <taxon>eudicotyledons</taxon>
        <taxon>Gunneridae</taxon>
        <taxon>Pentapetalae</taxon>
        <taxon>asterids</taxon>
        <taxon>lamiids</taxon>
        <taxon>Lamiales</taxon>
        <taxon>Oleaceae</taxon>
        <taxon>Forsythieae</taxon>
        <taxon>Forsythia</taxon>
    </lineage>
</organism>
<reference evidence="3" key="1">
    <citation type="submission" date="2024-07" db="EMBL/GenBank/DDBJ databases">
        <title>Two chromosome-level genome assemblies of Korean endemic species Abeliophyllum distichum and Forsythia ovata (Oleaceae).</title>
        <authorList>
            <person name="Jang H."/>
        </authorList>
    </citation>
    <scope>NUCLEOTIDE SEQUENCE [LARGE SCALE GENOMIC DNA]</scope>
</reference>
<comment type="caution">
    <text evidence="2">The sequence shown here is derived from an EMBL/GenBank/DDBJ whole genome shotgun (WGS) entry which is preliminary data.</text>
</comment>